<keyword evidence="2" id="KW-1185">Reference proteome</keyword>
<organism evidence="1 2">
    <name type="scientific">Peronosclerospora sorghi</name>
    <dbReference type="NCBI Taxonomy" id="230839"/>
    <lineage>
        <taxon>Eukaryota</taxon>
        <taxon>Sar</taxon>
        <taxon>Stramenopiles</taxon>
        <taxon>Oomycota</taxon>
        <taxon>Peronosporomycetes</taxon>
        <taxon>Peronosporales</taxon>
        <taxon>Peronosporaceae</taxon>
        <taxon>Peronosclerospora</taxon>
    </lineage>
</organism>
<accession>A0ACC0VVB0</accession>
<protein>
    <submittedName>
        <fullName evidence="1">Uncharacterized protein</fullName>
    </submittedName>
</protein>
<proteinExistence type="predicted"/>
<sequence length="73" mass="8233">MPIHTEEDTLVNFKEIVYDVEPLRNTCVGGEGIKYGRGYAHPSCDPYRMLARVLMINAASMINDSTTVRQEKS</sequence>
<comment type="caution">
    <text evidence="1">The sequence shown here is derived from an EMBL/GenBank/DDBJ whole genome shotgun (WGS) entry which is preliminary data.</text>
</comment>
<gene>
    <name evidence="1" type="ORF">PsorP6_010969</name>
</gene>
<evidence type="ECO:0000313" key="1">
    <source>
        <dbReference type="EMBL" id="KAI9909890.1"/>
    </source>
</evidence>
<dbReference type="Proteomes" id="UP001163321">
    <property type="component" value="Chromosome 6"/>
</dbReference>
<name>A0ACC0VVB0_9STRA</name>
<dbReference type="EMBL" id="CM047585">
    <property type="protein sequence ID" value="KAI9909890.1"/>
    <property type="molecule type" value="Genomic_DNA"/>
</dbReference>
<reference evidence="1 2" key="1">
    <citation type="journal article" date="2022" name="bioRxiv">
        <title>The genome of the oomycete Peronosclerospora sorghi, a cosmopolitan pathogen of maize and sorghum, is inflated with dispersed pseudogenes.</title>
        <authorList>
            <person name="Fletcher K."/>
            <person name="Martin F."/>
            <person name="Isakeit T."/>
            <person name="Cavanaugh K."/>
            <person name="Magill C."/>
            <person name="Michelmore R."/>
        </authorList>
    </citation>
    <scope>NUCLEOTIDE SEQUENCE [LARGE SCALE GENOMIC DNA]</scope>
    <source>
        <strain evidence="1">P6</strain>
    </source>
</reference>
<evidence type="ECO:0000313" key="2">
    <source>
        <dbReference type="Proteomes" id="UP001163321"/>
    </source>
</evidence>